<feature type="region of interest" description="Disordered" evidence="12">
    <location>
        <begin position="86"/>
        <end position="120"/>
    </location>
</feature>
<feature type="domain" description="DNA2/NAM7 helicase-like C-terminal" evidence="14">
    <location>
        <begin position="696"/>
        <end position="921"/>
    </location>
</feature>
<dbReference type="PANTHER" id="PTHR45418:SF1">
    <property type="entry name" value="CANCER_TESTIS ANTIGEN 55"/>
    <property type="match status" value="1"/>
</dbReference>
<name>A0A7K5ZRN9_ONYCO</name>
<dbReference type="GO" id="GO:0003723">
    <property type="term" value="F:RNA binding"/>
    <property type="evidence" value="ECO:0007669"/>
    <property type="project" value="UniProtKB-KW"/>
</dbReference>
<dbReference type="GO" id="GO:0031047">
    <property type="term" value="P:regulatory ncRNA-mediated gene silencing"/>
    <property type="evidence" value="ECO:0007669"/>
    <property type="project" value="UniProtKB-KW"/>
</dbReference>
<feature type="domain" description="Helicase MOV-10-like beta-barrel" evidence="17">
    <location>
        <begin position="357"/>
        <end position="441"/>
    </location>
</feature>
<feature type="domain" description="Helicase MOV-10 Ig-like" evidence="16">
    <location>
        <begin position="122"/>
        <end position="243"/>
    </location>
</feature>
<dbReference type="Pfam" id="PF21634">
    <property type="entry name" value="MOV-10_beta-barrel"/>
    <property type="match status" value="1"/>
</dbReference>
<dbReference type="PANTHER" id="PTHR45418">
    <property type="entry name" value="CANCER/TESTIS ANTIGEN 55"/>
    <property type="match status" value="1"/>
</dbReference>
<evidence type="ECO:0000259" key="13">
    <source>
        <dbReference type="Pfam" id="PF13086"/>
    </source>
</evidence>
<evidence type="ECO:0000259" key="18">
    <source>
        <dbReference type="Pfam" id="PF21635"/>
    </source>
</evidence>
<dbReference type="AlphaFoldDB" id="A0A7K5ZRN9"/>
<feature type="domain" description="DNA2/NAM7 helicase helicase" evidence="13">
    <location>
        <begin position="605"/>
        <end position="687"/>
    </location>
</feature>
<evidence type="ECO:0000259" key="17">
    <source>
        <dbReference type="Pfam" id="PF21634"/>
    </source>
</evidence>
<keyword evidence="6" id="KW-0378">Hydrolase</keyword>
<evidence type="ECO:0000313" key="19">
    <source>
        <dbReference type="EMBL" id="NWU80340.1"/>
    </source>
</evidence>
<feature type="domain" description="Helicase MOV-10 helical" evidence="18">
    <location>
        <begin position="294"/>
        <end position="356"/>
    </location>
</feature>
<comment type="caution">
    <text evidence="19">The sequence shown here is derived from an EMBL/GenBank/DDBJ whole genome shotgun (WGS) entry which is preliminary data.</text>
</comment>
<evidence type="ECO:0000256" key="2">
    <source>
        <dbReference type="ARBA" id="ARBA00005601"/>
    </source>
</evidence>
<keyword evidence="4" id="KW-0963">Cytoplasm</keyword>
<evidence type="ECO:0000256" key="8">
    <source>
        <dbReference type="ARBA" id="ARBA00022840"/>
    </source>
</evidence>
<comment type="subcellular location">
    <subcellularLocation>
        <location evidence="1">Cytoplasm</location>
        <location evidence="1">P-body</location>
    </subcellularLocation>
</comment>
<sequence>MPRFSVAEARQWGDQFVQFLQDTGRQQECKRETLRSIYNLEFRGRTDIKTPNFSCTLYALRVTHRAVVQGQVVQFKKVKRRVVVADQYRRPRADAQTSKPTSASGQQPSSTPQTPQSYTQKRAELIRGKHGVDIVSEYDQGNGEIRFPVTCGKVRTVSVEVQNHGTQAVTLRRLQTRYQSPVLSFSDQQGVTQGQSLVLHPGGRYPIQVRCLTTSNGHFPAVLVFEFTKEPDEPFSISRYIAAIAQSQLAKDLGPSAPYQPYQDSLQRPVTVITEEGIPPDSSLKNQLETEIPLDTYQYPKNLKETILLGPDTSASSNWAAMRSLLEAPLQADNYHQKFQLLLYLEEIQMEVDIRRYDMQDVTMVQDRGLLVLRVPGVAENRPSVLRGDHLFAHLSSERDRSPLVQYKGYVHSVELDKVNLGFSPKMMSKFVNNLKFDVTFTFNRLPLQVQHRAVVLAMRHGLSSLLFPSASCHMSLFPGPFQPRWFDRKLQANKEQCRAVTHIVTGMSRPAPYLIFGPPGTGKTVTVVEAIKQVWTCFKDARILACAPSNSAADLLCQRLITDIAPRNIYRLIASSRNYREVPADIRPCCNWDDEQSSYVYPSKEYLGRYRILVTTLVTAGRLVSANFPPGFFSHVFIDECGHAVEPESVVAIAGLLTPMDEKTNPTGGQLVLAGDPKQLGPVLTSPLATEHGLGTSLLERLMLHNPLYQKSSEGYDPQFVTKLLCNYRSHEAILRVPNELFYDSELKACESDGLDVRNFYCNWEELPKKGFPIIFHGVCGEDQREEKSPSFFNTSEIEVLVHYLKKLLQSQGKKGCPTVSPKEIGIISPYRKQVEKIRKAITSLDPVLKKLADISQLKVGSVEEFQGQERRVIIISTVRSFSRYLQFDETFRLGFLKNPKRLNVALTRAKALLIVVGNPAVLSKDEHWHRFLTYCKEEGGYTGYASEDEGTDQDRLIDGLQGLRLNM</sequence>
<evidence type="ECO:0000256" key="7">
    <source>
        <dbReference type="ARBA" id="ARBA00022806"/>
    </source>
</evidence>
<dbReference type="EMBL" id="VZRK01000104">
    <property type="protein sequence ID" value="NWU80340.1"/>
    <property type="molecule type" value="Genomic_DNA"/>
</dbReference>
<evidence type="ECO:0000256" key="12">
    <source>
        <dbReference type="SAM" id="MobiDB-lite"/>
    </source>
</evidence>
<dbReference type="Pfam" id="PF21633">
    <property type="entry name" value="MOV-10_Ig-like"/>
    <property type="match status" value="1"/>
</dbReference>
<dbReference type="Gene3D" id="3.40.50.300">
    <property type="entry name" value="P-loop containing nucleotide triphosphate hydrolases"/>
    <property type="match status" value="2"/>
</dbReference>
<dbReference type="InterPro" id="IPR049079">
    <property type="entry name" value="Mov-10_helical"/>
</dbReference>
<evidence type="ECO:0000256" key="6">
    <source>
        <dbReference type="ARBA" id="ARBA00022801"/>
    </source>
</evidence>
<proteinExistence type="inferred from homology"/>
<feature type="domain" description="Helicase MOV-10 N-terminal" evidence="15">
    <location>
        <begin position="10"/>
        <end position="75"/>
    </location>
</feature>
<feature type="compositionally biased region" description="Low complexity" evidence="12">
    <location>
        <begin position="100"/>
        <end position="120"/>
    </location>
</feature>
<dbReference type="OrthoDB" id="6513042at2759"/>
<keyword evidence="20" id="KW-1185">Reference proteome</keyword>
<dbReference type="InterPro" id="IPR027417">
    <property type="entry name" value="P-loop_NTPase"/>
</dbReference>
<dbReference type="InterPro" id="IPR041679">
    <property type="entry name" value="DNA2/NAM7-like_C"/>
</dbReference>
<feature type="non-terminal residue" evidence="19">
    <location>
        <position position="969"/>
    </location>
</feature>
<evidence type="ECO:0000313" key="20">
    <source>
        <dbReference type="Proteomes" id="UP000550309"/>
    </source>
</evidence>
<evidence type="ECO:0000256" key="4">
    <source>
        <dbReference type="ARBA" id="ARBA00022490"/>
    </source>
</evidence>
<dbReference type="InterPro" id="IPR049077">
    <property type="entry name" value="MOV-10_Ig-like"/>
</dbReference>
<gene>
    <name evidence="19" type="primary">Sde3</name>
    <name evidence="19" type="ORF">ONYCOR_R13721</name>
</gene>
<dbReference type="InterPro" id="IPR026122">
    <property type="entry name" value="MOV-10/SDE3_DEXXQ/H-box"/>
</dbReference>
<feature type="non-terminal residue" evidence="19">
    <location>
        <position position="1"/>
    </location>
</feature>
<keyword evidence="8" id="KW-0067">ATP-binding</keyword>
<dbReference type="Pfam" id="PF13087">
    <property type="entry name" value="AAA_12"/>
    <property type="match status" value="1"/>
</dbReference>
<keyword evidence="10" id="KW-0943">RNA-mediated gene silencing</keyword>
<evidence type="ECO:0000256" key="3">
    <source>
        <dbReference type="ARBA" id="ARBA00012552"/>
    </source>
</evidence>
<dbReference type="CDD" id="cd18038">
    <property type="entry name" value="DEXXQc_Helz-like"/>
    <property type="match status" value="1"/>
</dbReference>
<keyword evidence="5" id="KW-0547">Nucleotide-binding</keyword>
<dbReference type="Pfam" id="PF13086">
    <property type="entry name" value="AAA_11"/>
    <property type="match status" value="2"/>
</dbReference>
<protein>
    <recommendedName>
        <fullName evidence="3">RNA helicase</fullName>
        <ecNumber evidence="3">3.6.4.13</ecNumber>
    </recommendedName>
</protein>
<dbReference type="GO" id="GO:0016787">
    <property type="term" value="F:hydrolase activity"/>
    <property type="evidence" value="ECO:0007669"/>
    <property type="project" value="UniProtKB-KW"/>
</dbReference>
<evidence type="ECO:0000256" key="9">
    <source>
        <dbReference type="ARBA" id="ARBA00022884"/>
    </source>
</evidence>
<comment type="catalytic activity">
    <reaction evidence="11">
        <text>ATP + H2O = ADP + phosphate + H(+)</text>
        <dbReference type="Rhea" id="RHEA:13065"/>
        <dbReference type="ChEBI" id="CHEBI:15377"/>
        <dbReference type="ChEBI" id="CHEBI:15378"/>
        <dbReference type="ChEBI" id="CHEBI:30616"/>
        <dbReference type="ChEBI" id="CHEBI:43474"/>
        <dbReference type="ChEBI" id="CHEBI:456216"/>
        <dbReference type="EC" id="3.6.4.13"/>
    </reaction>
</comment>
<evidence type="ECO:0000256" key="5">
    <source>
        <dbReference type="ARBA" id="ARBA00022741"/>
    </source>
</evidence>
<dbReference type="Pfam" id="PF21632">
    <property type="entry name" value="MOV-10_N"/>
    <property type="match status" value="1"/>
</dbReference>
<dbReference type="InterPro" id="IPR047187">
    <property type="entry name" value="SF1_C_Upf1"/>
</dbReference>
<keyword evidence="9" id="KW-0694">RNA-binding</keyword>
<dbReference type="GO" id="GO:0032574">
    <property type="term" value="F:5'-3' RNA helicase activity"/>
    <property type="evidence" value="ECO:0007669"/>
    <property type="project" value="InterPro"/>
</dbReference>
<evidence type="ECO:0000256" key="11">
    <source>
        <dbReference type="ARBA" id="ARBA00047984"/>
    </source>
</evidence>
<reference evidence="19 20" key="1">
    <citation type="submission" date="2019-09" db="EMBL/GenBank/DDBJ databases">
        <title>Bird 10,000 Genomes (B10K) Project - Family phase.</title>
        <authorList>
            <person name="Zhang G."/>
        </authorList>
    </citation>
    <scope>NUCLEOTIDE SEQUENCE [LARGE SCALE GENOMIC DNA]</scope>
    <source>
        <strain evidence="19">B10K-DU-028-75</strain>
        <tissue evidence="19">Mixed tissue sample</tissue>
    </source>
</reference>
<keyword evidence="7 19" id="KW-0347">Helicase</keyword>
<accession>A0A7K5ZRN9</accession>
<evidence type="ECO:0000259" key="15">
    <source>
        <dbReference type="Pfam" id="PF21632"/>
    </source>
</evidence>
<evidence type="ECO:0000256" key="10">
    <source>
        <dbReference type="ARBA" id="ARBA00023158"/>
    </source>
</evidence>
<dbReference type="InterPro" id="IPR049075">
    <property type="entry name" value="MOV-10_N"/>
</dbReference>
<dbReference type="CDD" id="cd18808">
    <property type="entry name" value="SF1_C_Upf1"/>
    <property type="match status" value="1"/>
</dbReference>
<evidence type="ECO:0000259" key="16">
    <source>
        <dbReference type="Pfam" id="PF21633"/>
    </source>
</evidence>
<evidence type="ECO:0000256" key="1">
    <source>
        <dbReference type="ARBA" id="ARBA00004201"/>
    </source>
</evidence>
<dbReference type="GO" id="GO:0005524">
    <property type="term" value="F:ATP binding"/>
    <property type="evidence" value="ECO:0007669"/>
    <property type="project" value="UniProtKB-KW"/>
</dbReference>
<comment type="similarity">
    <text evidence="2">Belongs to the DNA2/NAM7 helicase family. SDE3 subfamily.</text>
</comment>
<dbReference type="EC" id="3.6.4.13" evidence="3"/>
<organism evidence="19 20">
    <name type="scientific">Onychorhynchus coronatus</name>
    <name type="common">Royal flycatcher</name>
    <dbReference type="NCBI Taxonomy" id="360224"/>
    <lineage>
        <taxon>Eukaryota</taxon>
        <taxon>Metazoa</taxon>
        <taxon>Chordata</taxon>
        <taxon>Craniata</taxon>
        <taxon>Vertebrata</taxon>
        <taxon>Euteleostomi</taxon>
        <taxon>Archelosauria</taxon>
        <taxon>Archosauria</taxon>
        <taxon>Dinosauria</taxon>
        <taxon>Saurischia</taxon>
        <taxon>Theropoda</taxon>
        <taxon>Coelurosauria</taxon>
        <taxon>Aves</taxon>
        <taxon>Neognathae</taxon>
        <taxon>Neoaves</taxon>
        <taxon>Telluraves</taxon>
        <taxon>Australaves</taxon>
        <taxon>Passeriformes</taxon>
        <taxon>Tyrannidae</taxon>
        <taxon>Onychorhynchus</taxon>
    </lineage>
</organism>
<dbReference type="Proteomes" id="UP000550309">
    <property type="component" value="Unassembled WGS sequence"/>
</dbReference>
<dbReference type="GO" id="GO:0000932">
    <property type="term" value="C:P-body"/>
    <property type="evidence" value="ECO:0007669"/>
    <property type="project" value="UniProtKB-SubCell"/>
</dbReference>
<dbReference type="InterPro" id="IPR049080">
    <property type="entry name" value="MOV-10-like_beta-barrel"/>
</dbReference>
<evidence type="ECO:0000259" key="14">
    <source>
        <dbReference type="Pfam" id="PF13087"/>
    </source>
</evidence>
<dbReference type="SUPFAM" id="SSF52540">
    <property type="entry name" value="P-loop containing nucleoside triphosphate hydrolases"/>
    <property type="match status" value="1"/>
</dbReference>
<dbReference type="InterPro" id="IPR041677">
    <property type="entry name" value="DNA2/NAM7_AAA_11"/>
</dbReference>
<dbReference type="FunFam" id="3.40.50.300:FF:000608">
    <property type="entry name" value="Mov10 RISC complex RNA helicase"/>
    <property type="match status" value="1"/>
</dbReference>
<dbReference type="Pfam" id="PF21635">
    <property type="entry name" value="Mov-10_helical"/>
    <property type="match status" value="1"/>
</dbReference>
<feature type="domain" description="DNA2/NAM7 helicase helicase" evidence="13">
    <location>
        <begin position="493"/>
        <end position="576"/>
    </location>
</feature>
<dbReference type="FunFam" id="3.40.50.300:FF:001941">
    <property type="entry name" value="Mov10 RISC complex RNA helicase"/>
    <property type="match status" value="1"/>
</dbReference>